<dbReference type="InterPro" id="IPR009061">
    <property type="entry name" value="DNA-bd_dom_put_sf"/>
</dbReference>
<dbReference type="Proteomes" id="UP000233256">
    <property type="component" value="Unassembled WGS sequence"/>
</dbReference>
<name>A0A2N1PRG8_9BACT</name>
<evidence type="ECO:0000256" key="8">
    <source>
        <dbReference type="ARBA" id="ARBA00022741"/>
    </source>
</evidence>
<dbReference type="Pfam" id="PF17759">
    <property type="entry name" value="tRNA_synthFbeta"/>
    <property type="match status" value="1"/>
</dbReference>
<sequence length="628" mass="69153">MAQGGSGMPVIGIPVDQLIKKIERPIDRDELIRQLEYLGCDVEGYSSLWRIKCDKCSYIHEFTETESLPGKCQNCSAEFSADLGFSRLEDIEVVRMELLAVRPDMFDVGGLARAIRGYMGFEMGLKTYPLAESTLSVIQTGASLKSGAPRPFIRCAVVRGVSFDDDSIKSIMKLQDNLHWAMGRNRKHASIGIYDLSRITGPVTYDVVSREGIRFCPLGGMEGEITGVFTPQQILDSHPKGRMYSNLLDGFDMVPILMDSANQVLSMPPIINSNETRVELSTSDLFIDVTGSNDRIISKVLNVLVTSILELFPGANVEKVRISSGNTEVESPDFSTVNVDVEIEKALSIIGISVDNARVVDLFRRMRHDAEVLSNNTGVVRVTVPCYRNDILHPRDLAEDLAIAFGYHNIVTSLVPTFTVGSELPISKLLQETRNMMVGQGYLEVIALMLTNETTHFTNFNREAGTDHIVIQNPASSEQSMVRSEVLPGLMEILSGNTHNQLPQRIFEVGDVSLISPEAETGAIERKHLGAAYVGPRAGYADVRSSSKAILNNLGLDFFLVPVEREYLISGRGAAIMAEAKKPSSPEKSVEIGTLGELHPSVLENFKIVNPVSFFELDLSMISELMDQ</sequence>
<evidence type="ECO:0000256" key="2">
    <source>
        <dbReference type="ARBA" id="ARBA00004496"/>
    </source>
</evidence>
<dbReference type="SMART" id="SM00873">
    <property type="entry name" value="B3_4"/>
    <property type="match status" value="1"/>
</dbReference>
<evidence type="ECO:0000256" key="9">
    <source>
        <dbReference type="ARBA" id="ARBA00022840"/>
    </source>
</evidence>
<keyword evidence="8" id="KW-0547">Nucleotide-binding</keyword>
<keyword evidence="9" id="KW-0067">ATP-binding</keyword>
<comment type="similarity">
    <text evidence="3">Belongs to the phenylalanyl-tRNA synthetase beta subunit family. Type 2 subfamily.</text>
</comment>
<dbReference type="EMBL" id="PGXC01000003">
    <property type="protein sequence ID" value="PKK90929.1"/>
    <property type="molecule type" value="Genomic_DNA"/>
</dbReference>
<dbReference type="InterPro" id="IPR004531">
    <property type="entry name" value="Phe-tRNA-synth_IIc_bsu_arc_euk"/>
</dbReference>
<dbReference type="Gene3D" id="3.30.930.10">
    <property type="entry name" value="Bira Bifunctional Protein, Domain 2"/>
    <property type="match status" value="1"/>
</dbReference>
<dbReference type="CDD" id="cd00769">
    <property type="entry name" value="PheRS_beta_core"/>
    <property type="match status" value="1"/>
</dbReference>
<dbReference type="InterPro" id="IPR041616">
    <property type="entry name" value="PheRS_beta_core"/>
</dbReference>
<dbReference type="PANTHER" id="PTHR10947:SF0">
    <property type="entry name" value="PHENYLALANINE--TRNA LIGASE BETA SUBUNIT"/>
    <property type="match status" value="1"/>
</dbReference>
<organism evidence="14 15">
    <name type="scientific">Candidatus Wallbacteria bacterium HGW-Wallbacteria-1</name>
    <dbReference type="NCBI Taxonomy" id="2013854"/>
    <lineage>
        <taxon>Bacteria</taxon>
        <taxon>Candidatus Walliibacteriota</taxon>
    </lineage>
</organism>
<dbReference type="InterPro" id="IPR045060">
    <property type="entry name" value="Phe-tRNA-ligase_IIc_bsu"/>
</dbReference>
<evidence type="ECO:0000313" key="15">
    <source>
        <dbReference type="Proteomes" id="UP000233256"/>
    </source>
</evidence>
<dbReference type="NCBIfam" id="TIGR00471">
    <property type="entry name" value="pheT_arch"/>
    <property type="match status" value="1"/>
</dbReference>
<dbReference type="InterPro" id="IPR020825">
    <property type="entry name" value="Phe-tRNA_synthase-like_B3/B4"/>
</dbReference>
<keyword evidence="10" id="KW-0460">Magnesium</keyword>
<proteinExistence type="inferred from homology"/>
<dbReference type="SUPFAM" id="SSF46955">
    <property type="entry name" value="Putative DNA-binding domain"/>
    <property type="match status" value="1"/>
</dbReference>
<evidence type="ECO:0000256" key="1">
    <source>
        <dbReference type="ARBA" id="ARBA00001946"/>
    </source>
</evidence>
<gene>
    <name evidence="14" type="ORF">CVV64_03940</name>
</gene>
<comment type="subcellular location">
    <subcellularLocation>
        <location evidence="2">Cytoplasm</location>
    </subcellularLocation>
</comment>
<evidence type="ECO:0000256" key="3">
    <source>
        <dbReference type="ARBA" id="ARBA00007438"/>
    </source>
</evidence>
<evidence type="ECO:0000256" key="11">
    <source>
        <dbReference type="ARBA" id="ARBA00022917"/>
    </source>
</evidence>
<dbReference type="InterPro" id="IPR045864">
    <property type="entry name" value="aa-tRNA-synth_II/BPL/LPL"/>
</dbReference>
<evidence type="ECO:0000256" key="12">
    <source>
        <dbReference type="ARBA" id="ARBA00023146"/>
    </source>
</evidence>
<dbReference type="InterPro" id="IPR005147">
    <property type="entry name" value="tRNA_synthase_B5-dom"/>
</dbReference>
<keyword evidence="5" id="KW-0963">Cytoplasm</keyword>
<dbReference type="GO" id="GO:0004826">
    <property type="term" value="F:phenylalanine-tRNA ligase activity"/>
    <property type="evidence" value="ECO:0007669"/>
    <property type="project" value="UniProtKB-EC"/>
</dbReference>
<dbReference type="GO" id="GO:0000287">
    <property type="term" value="F:magnesium ion binding"/>
    <property type="evidence" value="ECO:0007669"/>
    <property type="project" value="InterPro"/>
</dbReference>
<dbReference type="GO" id="GO:0006432">
    <property type="term" value="P:phenylalanyl-tRNA aminoacylation"/>
    <property type="evidence" value="ECO:0007669"/>
    <property type="project" value="InterPro"/>
</dbReference>
<dbReference type="PROSITE" id="PS51483">
    <property type="entry name" value="B5"/>
    <property type="match status" value="1"/>
</dbReference>
<dbReference type="GO" id="GO:0009328">
    <property type="term" value="C:phenylalanine-tRNA ligase complex"/>
    <property type="evidence" value="ECO:0007669"/>
    <property type="project" value="TreeGrafter"/>
</dbReference>
<dbReference type="InterPro" id="IPR005146">
    <property type="entry name" value="B3/B4_tRNA-bd"/>
</dbReference>
<feature type="domain" description="B5" evidence="13">
    <location>
        <begin position="334"/>
        <end position="412"/>
    </location>
</feature>
<dbReference type="AlphaFoldDB" id="A0A2N1PRG8"/>
<keyword evidence="12" id="KW-0030">Aminoacyl-tRNA synthetase</keyword>
<dbReference type="SUPFAM" id="SSF55681">
    <property type="entry name" value="Class II aaRS and biotin synthetases"/>
    <property type="match status" value="1"/>
</dbReference>
<keyword evidence="7" id="KW-0479">Metal-binding</keyword>
<dbReference type="GO" id="GO:0003723">
    <property type="term" value="F:RNA binding"/>
    <property type="evidence" value="ECO:0007669"/>
    <property type="project" value="InterPro"/>
</dbReference>
<evidence type="ECO:0000256" key="7">
    <source>
        <dbReference type="ARBA" id="ARBA00022723"/>
    </source>
</evidence>
<evidence type="ECO:0000256" key="5">
    <source>
        <dbReference type="ARBA" id="ARBA00022490"/>
    </source>
</evidence>
<dbReference type="EC" id="6.1.1.20" evidence="4"/>
<keyword evidence="6 14" id="KW-0436">Ligase</keyword>
<evidence type="ECO:0000259" key="13">
    <source>
        <dbReference type="PROSITE" id="PS51483"/>
    </source>
</evidence>
<dbReference type="PANTHER" id="PTHR10947">
    <property type="entry name" value="PHENYLALANYL-TRNA SYNTHETASE BETA CHAIN AND LEUCINE-RICH REPEAT-CONTAINING PROTEIN 47"/>
    <property type="match status" value="1"/>
</dbReference>
<dbReference type="Gene3D" id="3.50.40.10">
    <property type="entry name" value="Phenylalanyl-trna Synthetase, Chain B, domain 3"/>
    <property type="match status" value="1"/>
</dbReference>
<keyword evidence="11" id="KW-0648">Protein biosynthesis</keyword>
<accession>A0A2N1PRG8</accession>
<dbReference type="Gene3D" id="3.30.56.10">
    <property type="match status" value="2"/>
</dbReference>
<comment type="cofactor">
    <cofactor evidence="1">
        <name>Mg(2+)</name>
        <dbReference type="ChEBI" id="CHEBI:18420"/>
    </cofactor>
</comment>
<reference evidence="14 15" key="1">
    <citation type="journal article" date="2017" name="ISME J.">
        <title>Potential for microbial H2 and metal transformations associated with novel bacteria and archaea in deep terrestrial subsurface sediments.</title>
        <authorList>
            <person name="Hernsdorf A.W."/>
            <person name="Amano Y."/>
            <person name="Miyakawa K."/>
            <person name="Ise K."/>
            <person name="Suzuki Y."/>
            <person name="Anantharaman K."/>
            <person name="Probst A."/>
            <person name="Burstein D."/>
            <person name="Thomas B.C."/>
            <person name="Banfield J.F."/>
        </authorList>
    </citation>
    <scope>NUCLEOTIDE SEQUENCE [LARGE SCALE GENOMIC DNA]</scope>
    <source>
        <strain evidence="14">HGW-Wallbacteria-1</strain>
    </source>
</reference>
<evidence type="ECO:0000256" key="6">
    <source>
        <dbReference type="ARBA" id="ARBA00022598"/>
    </source>
</evidence>
<evidence type="ECO:0000256" key="10">
    <source>
        <dbReference type="ARBA" id="ARBA00022842"/>
    </source>
</evidence>
<evidence type="ECO:0000313" key="14">
    <source>
        <dbReference type="EMBL" id="PKK90929.1"/>
    </source>
</evidence>
<comment type="caution">
    <text evidence="14">The sequence shown here is derived from an EMBL/GenBank/DDBJ whole genome shotgun (WGS) entry which is preliminary data.</text>
</comment>
<dbReference type="SMART" id="SM00874">
    <property type="entry name" value="B5"/>
    <property type="match status" value="1"/>
</dbReference>
<dbReference type="GO" id="GO:0005524">
    <property type="term" value="F:ATP binding"/>
    <property type="evidence" value="ECO:0007669"/>
    <property type="project" value="UniProtKB-KW"/>
</dbReference>
<evidence type="ECO:0000256" key="4">
    <source>
        <dbReference type="ARBA" id="ARBA00012814"/>
    </source>
</evidence>
<dbReference type="Pfam" id="PF03484">
    <property type="entry name" value="B5"/>
    <property type="match status" value="1"/>
</dbReference>
<protein>
    <recommendedName>
        <fullName evidence="4">phenylalanine--tRNA ligase</fullName>
        <ecNumber evidence="4">6.1.1.20</ecNumber>
    </recommendedName>
</protein>